<sequence length="134" mass="15622">MFTTIALEEFSTIIELFEKDNGKKVEVRTNMGRLFITGEESELMLRFNTHTKRITIARILFKHTRIGYGTYLLSELKQYGKTNGYDSILIESLMTKEAYQFATKHGFQFIGDPTFTIDSELFFYGDYKLDITNI</sequence>
<dbReference type="InterPro" id="IPR016181">
    <property type="entry name" value="Acyl_CoA_acyltransferase"/>
</dbReference>
<organism evidence="1 2">
    <name type="scientific">Bacillus cereus</name>
    <dbReference type="NCBI Taxonomy" id="1396"/>
    <lineage>
        <taxon>Bacteria</taxon>
        <taxon>Bacillati</taxon>
        <taxon>Bacillota</taxon>
        <taxon>Bacilli</taxon>
        <taxon>Bacillales</taxon>
        <taxon>Bacillaceae</taxon>
        <taxon>Bacillus</taxon>
        <taxon>Bacillus cereus group</taxon>
    </lineage>
</organism>
<dbReference type="Proteomes" id="UP000219922">
    <property type="component" value="Unassembled WGS sequence"/>
</dbReference>
<reference evidence="1 2" key="1">
    <citation type="submission" date="2017-09" db="EMBL/GenBank/DDBJ databases">
        <title>Large-scale bioinformatics analysis of Bacillus genomes uncovers conserved roles of natural products in bacterial physiology.</title>
        <authorList>
            <consortium name="Agbiome Team Llc"/>
            <person name="Bleich R.M."/>
            <person name="Grubbs K.J."/>
            <person name="Santa Maria K.C."/>
            <person name="Allen S.E."/>
            <person name="Farag S."/>
            <person name="Shank E.A."/>
            <person name="Bowers A."/>
        </authorList>
    </citation>
    <scope>NUCLEOTIDE SEQUENCE [LARGE SCALE GENOMIC DNA]</scope>
    <source>
        <strain evidence="1 2">AFS092789</strain>
    </source>
</reference>
<dbReference type="RefSeq" id="WP_098007310.1">
    <property type="nucleotide sequence ID" value="NZ_NVMX01000264.1"/>
</dbReference>
<name>A0A9X6SSA4_BACCE</name>
<accession>A0A9X6SSA4</accession>
<comment type="caution">
    <text evidence="1">The sequence shown here is derived from an EMBL/GenBank/DDBJ whole genome shotgun (WGS) entry which is preliminary data.</text>
</comment>
<dbReference type="SUPFAM" id="SSF55729">
    <property type="entry name" value="Acyl-CoA N-acyltransferases (Nat)"/>
    <property type="match status" value="1"/>
</dbReference>
<evidence type="ECO:0000313" key="1">
    <source>
        <dbReference type="EMBL" id="PDZ94089.1"/>
    </source>
</evidence>
<dbReference type="Gene3D" id="3.40.630.30">
    <property type="match status" value="1"/>
</dbReference>
<dbReference type="EMBL" id="NVMX01000264">
    <property type="protein sequence ID" value="PDZ94089.1"/>
    <property type="molecule type" value="Genomic_DNA"/>
</dbReference>
<protein>
    <submittedName>
        <fullName evidence="1">Uncharacterized protein</fullName>
    </submittedName>
</protein>
<evidence type="ECO:0000313" key="2">
    <source>
        <dbReference type="Proteomes" id="UP000219922"/>
    </source>
</evidence>
<proteinExistence type="predicted"/>
<dbReference type="AlphaFoldDB" id="A0A9X6SSA4"/>
<gene>
    <name evidence="1" type="ORF">CON36_35605</name>
</gene>